<dbReference type="InterPro" id="IPR036770">
    <property type="entry name" value="Ankyrin_rpt-contain_sf"/>
</dbReference>
<comment type="caution">
    <text evidence="2">The sequence shown here is derived from an EMBL/GenBank/DDBJ whole genome shotgun (WGS) entry which is preliminary data.</text>
</comment>
<evidence type="ECO:0000313" key="2">
    <source>
        <dbReference type="EMBL" id="RDB03143.1"/>
    </source>
</evidence>
<keyword evidence="1" id="KW-0472">Membrane</keyword>
<protein>
    <submittedName>
        <fullName evidence="2">Ankyrin repeat domain-containing protein</fullName>
    </submittedName>
</protein>
<dbReference type="AlphaFoldDB" id="A0A369I6L5"/>
<keyword evidence="1" id="KW-0812">Transmembrane</keyword>
<evidence type="ECO:0000313" key="3">
    <source>
        <dbReference type="Proteomes" id="UP000253141"/>
    </source>
</evidence>
<name>A0A369I6L5_9BACT</name>
<dbReference type="Proteomes" id="UP000253141">
    <property type="component" value="Unassembled WGS sequence"/>
</dbReference>
<keyword evidence="3" id="KW-1185">Reference proteome</keyword>
<organism evidence="2 3">
    <name type="scientific">Runella aurantiaca</name>
    <dbReference type="NCBI Taxonomy" id="2282308"/>
    <lineage>
        <taxon>Bacteria</taxon>
        <taxon>Pseudomonadati</taxon>
        <taxon>Bacteroidota</taxon>
        <taxon>Cytophagia</taxon>
        <taxon>Cytophagales</taxon>
        <taxon>Spirosomataceae</taxon>
        <taxon>Runella</taxon>
    </lineage>
</organism>
<feature type="transmembrane region" description="Helical" evidence="1">
    <location>
        <begin position="21"/>
        <end position="39"/>
    </location>
</feature>
<dbReference type="Gene3D" id="1.25.40.20">
    <property type="entry name" value="Ankyrin repeat-containing domain"/>
    <property type="match status" value="1"/>
</dbReference>
<evidence type="ECO:0000256" key="1">
    <source>
        <dbReference type="SAM" id="Phobius"/>
    </source>
</evidence>
<dbReference type="EMBL" id="QPIW01000030">
    <property type="protein sequence ID" value="RDB03143.1"/>
    <property type="molecule type" value="Genomic_DNA"/>
</dbReference>
<gene>
    <name evidence="2" type="ORF">DVG78_24910</name>
</gene>
<proteinExistence type="predicted"/>
<dbReference type="SUPFAM" id="SSF48403">
    <property type="entry name" value="Ankyrin repeat"/>
    <property type="match status" value="1"/>
</dbReference>
<reference evidence="2 3" key="1">
    <citation type="submission" date="2018-07" db="EMBL/GenBank/DDBJ databases">
        <title>Genome analysis of Runella aurantiaca.</title>
        <authorList>
            <person name="Yang X."/>
        </authorList>
    </citation>
    <scope>NUCLEOTIDE SEQUENCE [LARGE SCALE GENOMIC DNA]</scope>
    <source>
        <strain evidence="2 3">YX9</strain>
    </source>
</reference>
<sequence>MQGNTAFGSTAMQKRLNKPYANYRVIALLLGLFLFLIYSKPLADLCLFSWNSDETKPCFKDEPRQKIAQAIDAYDVERLKFLLHNPPPNLNDADNDAHINLLDYARDRFSRYTHTPIHWKPVFELLIKAGAKIQATSAGRIDTHVRNAGIMEPAMFAYFLEKGANPNATNEEGQPLILSIIQYGDDTFEKVQLLLQHGLDLKQTTGDLEQLKNVTPLIAAASKQEWGICKLLVDAGDNVYYVNPEGLSLKKVMNEYEKAQKQRNDPLSEDYLELKKKIKKH</sequence>
<keyword evidence="1" id="KW-1133">Transmembrane helix</keyword>
<accession>A0A369I6L5</accession>